<proteinExistence type="predicted"/>
<gene>
    <name evidence="2" type="ORF">AAFF_G00405820</name>
</gene>
<feature type="compositionally biased region" description="Basic and acidic residues" evidence="1">
    <location>
        <begin position="78"/>
        <end position="91"/>
    </location>
</feature>
<comment type="caution">
    <text evidence="2">The sequence shown here is derived from an EMBL/GenBank/DDBJ whole genome shotgun (WGS) entry which is preliminary data.</text>
</comment>
<keyword evidence="3" id="KW-1185">Reference proteome</keyword>
<dbReference type="EMBL" id="JAINUG010000080">
    <property type="protein sequence ID" value="KAJ8399852.1"/>
    <property type="molecule type" value="Genomic_DNA"/>
</dbReference>
<accession>A0AAD7WK49</accession>
<evidence type="ECO:0000256" key="1">
    <source>
        <dbReference type="SAM" id="MobiDB-lite"/>
    </source>
</evidence>
<evidence type="ECO:0000313" key="3">
    <source>
        <dbReference type="Proteomes" id="UP001221898"/>
    </source>
</evidence>
<name>A0AAD7WK49_9TELE</name>
<evidence type="ECO:0000313" key="2">
    <source>
        <dbReference type="EMBL" id="KAJ8399852.1"/>
    </source>
</evidence>
<dbReference type="Proteomes" id="UP001221898">
    <property type="component" value="Unassembled WGS sequence"/>
</dbReference>
<feature type="region of interest" description="Disordered" evidence="1">
    <location>
        <begin position="66"/>
        <end position="97"/>
    </location>
</feature>
<protein>
    <submittedName>
        <fullName evidence="2">Uncharacterized protein</fullName>
    </submittedName>
</protein>
<organism evidence="2 3">
    <name type="scientific">Aldrovandia affinis</name>
    <dbReference type="NCBI Taxonomy" id="143900"/>
    <lineage>
        <taxon>Eukaryota</taxon>
        <taxon>Metazoa</taxon>
        <taxon>Chordata</taxon>
        <taxon>Craniata</taxon>
        <taxon>Vertebrata</taxon>
        <taxon>Euteleostomi</taxon>
        <taxon>Actinopterygii</taxon>
        <taxon>Neopterygii</taxon>
        <taxon>Teleostei</taxon>
        <taxon>Notacanthiformes</taxon>
        <taxon>Halosauridae</taxon>
        <taxon>Aldrovandia</taxon>
    </lineage>
</organism>
<sequence length="97" mass="10417">MQREGLEVGMKAVDSCGGRSAGVTEHCISLGVRAGSSSMVPVTEMGCRVGEDCRYGDGCAVKKRPSRRLGRSWSSPGTERRDTDRETDGAKMEMFVG</sequence>
<reference evidence="2" key="1">
    <citation type="journal article" date="2023" name="Science">
        <title>Genome structures resolve the early diversification of teleost fishes.</title>
        <authorList>
            <person name="Parey E."/>
            <person name="Louis A."/>
            <person name="Montfort J."/>
            <person name="Bouchez O."/>
            <person name="Roques C."/>
            <person name="Iampietro C."/>
            <person name="Lluch J."/>
            <person name="Castinel A."/>
            <person name="Donnadieu C."/>
            <person name="Desvignes T."/>
            <person name="Floi Bucao C."/>
            <person name="Jouanno E."/>
            <person name="Wen M."/>
            <person name="Mejri S."/>
            <person name="Dirks R."/>
            <person name="Jansen H."/>
            <person name="Henkel C."/>
            <person name="Chen W.J."/>
            <person name="Zahm M."/>
            <person name="Cabau C."/>
            <person name="Klopp C."/>
            <person name="Thompson A.W."/>
            <person name="Robinson-Rechavi M."/>
            <person name="Braasch I."/>
            <person name="Lecointre G."/>
            <person name="Bobe J."/>
            <person name="Postlethwait J.H."/>
            <person name="Berthelot C."/>
            <person name="Roest Crollius H."/>
            <person name="Guiguen Y."/>
        </authorList>
    </citation>
    <scope>NUCLEOTIDE SEQUENCE</scope>
    <source>
        <strain evidence="2">NC1722</strain>
    </source>
</reference>
<dbReference type="AlphaFoldDB" id="A0AAD7WK49"/>